<keyword evidence="13 20" id="KW-0460">Magnesium</keyword>
<feature type="binding site" evidence="20">
    <location>
        <begin position="26"/>
        <end position="27"/>
    </location>
    <ligand>
        <name>D-ribulose 5-phosphate</name>
        <dbReference type="ChEBI" id="CHEBI:58121"/>
    </ligand>
</feature>
<feature type="binding site" evidence="20">
    <location>
        <position position="31"/>
    </location>
    <ligand>
        <name>D-ribulose 5-phosphate</name>
        <dbReference type="ChEBI" id="CHEBI:58121"/>
    </ligand>
</feature>
<feature type="binding site" evidence="20">
    <location>
        <position position="27"/>
    </location>
    <ligand>
        <name>Mg(2+)</name>
        <dbReference type="ChEBI" id="CHEBI:18420"/>
        <label>2</label>
    </ligand>
</feature>
<comment type="cofactor">
    <cofactor evidence="2">
        <name>Mn(2+)</name>
        <dbReference type="ChEBI" id="CHEBI:29035"/>
    </cofactor>
</comment>
<dbReference type="HAMAP" id="MF_00179">
    <property type="entry name" value="RibA"/>
    <property type="match status" value="1"/>
</dbReference>
<organism evidence="22 23">
    <name type="scientific">Rhizosphaericola mali</name>
    <dbReference type="NCBI Taxonomy" id="2545455"/>
    <lineage>
        <taxon>Bacteria</taxon>
        <taxon>Pseudomonadati</taxon>
        <taxon>Bacteroidota</taxon>
        <taxon>Chitinophagia</taxon>
        <taxon>Chitinophagales</taxon>
        <taxon>Chitinophagaceae</taxon>
        <taxon>Rhizosphaericola</taxon>
    </lineage>
</organism>
<dbReference type="NCBIfam" id="NF006803">
    <property type="entry name" value="PRK09311.1"/>
    <property type="match status" value="1"/>
</dbReference>
<dbReference type="GO" id="GO:0009231">
    <property type="term" value="P:riboflavin biosynthetic process"/>
    <property type="evidence" value="ECO:0007669"/>
    <property type="project" value="UniProtKB-UniRule"/>
</dbReference>
<dbReference type="HAMAP" id="MF_00180">
    <property type="entry name" value="RibB"/>
    <property type="match status" value="1"/>
</dbReference>
<keyword evidence="11 20" id="KW-0378">Hydrolase</keyword>
<feature type="binding site" evidence="20">
    <location>
        <position position="317"/>
    </location>
    <ligand>
        <name>GTP</name>
        <dbReference type="ChEBI" id="CHEBI:37565"/>
    </ligand>
</feature>
<accession>A0A5P2G526</accession>
<dbReference type="InterPro" id="IPR032677">
    <property type="entry name" value="GTP_cyclohydro_II"/>
</dbReference>
<dbReference type="FunFam" id="3.40.50.10990:FF:000001">
    <property type="entry name" value="Riboflavin biosynthesis protein RibBA"/>
    <property type="match status" value="1"/>
</dbReference>
<evidence type="ECO:0000256" key="11">
    <source>
        <dbReference type="ARBA" id="ARBA00022801"/>
    </source>
</evidence>
<feature type="binding site" evidence="20">
    <location>
        <begin position="140"/>
        <end position="144"/>
    </location>
    <ligand>
        <name>D-ribulose 5-phosphate</name>
        <dbReference type="ChEBI" id="CHEBI:58121"/>
    </ligand>
</feature>
<dbReference type="NCBIfam" id="TIGR00505">
    <property type="entry name" value="ribA"/>
    <property type="match status" value="1"/>
</dbReference>
<comment type="similarity">
    <text evidence="6 20">In the N-terminal section; belongs to the DHBP synthase family.</text>
</comment>
<dbReference type="Pfam" id="PF00926">
    <property type="entry name" value="DHBP_synthase"/>
    <property type="match status" value="1"/>
</dbReference>
<comment type="similarity">
    <text evidence="7 20">In the C-terminal section; belongs to the GTP cyclohydrolase II family.</text>
</comment>
<comment type="function">
    <text evidence="18 20">Catalyzes the conversion of GTP to 2,5-diamino-6-ribosylamino-4(3H)-pyrimidinone 5'-phosphate (DARP), formate and pyrophosphate.</text>
</comment>
<evidence type="ECO:0000256" key="7">
    <source>
        <dbReference type="ARBA" id="ARBA00008976"/>
    </source>
</evidence>
<evidence type="ECO:0000256" key="8">
    <source>
        <dbReference type="ARBA" id="ARBA00022619"/>
    </source>
</evidence>
<dbReference type="HAMAP" id="MF_01283">
    <property type="entry name" value="RibBA"/>
    <property type="match status" value="1"/>
</dbReference>
<keyword evidence="23" id="KW-1185">Reference proteome</keyword>
<feature type="binding site" evidence="20">
    <location>
        <begin position="252"/>
        <end position="256"/>
    </location>
    <ligand>
        <name>GTP</name>
        <dbReference type="ChEBI" id="CHEBI:37565"/>
    </ligand>
</feature>
<feature type="binding site" evidence="20">
    <location>
        <position position="164"/>
    </location>
    <ligand>
        <name>D-ribulose 5-phosphate</name>
        <dbReference type="ChEBI" id="CHEBI:58121"/>
    </ligand>
</feature>
<feature type="site" description="Essential for DHBP synthase activity" evidence="20">
    <location>
        <position position="126"/>
    </location>
</feature>
<evidence type="ECO:0000256" key="12">
    <source>
        <dbReference type="ARBA" id="ARBA00022833"/>
    </source>
</evidence>
<dbReference type="GO" id="GO:0005525">
    <property type="term" value="F:GTP binding"/>
    <property type="evidence" value="ECO:0007669"/>
    <property type="project" value="UniProtKB-KW"/>
</dbReference>
<gene>
    <name evidence="20" type="primary">ribBA</name>
    <name evidence="22" type="ORF">E0W69_011445</name>
</gene>
<evidence type="ECO:0000256" key="15">
    <source>
        <dbReference type="ARBA" id="ARBA00023211"/>
    </source>
</evidence>
<evidence type="ECO:0000256" key="16">
    <source>
        <dbReference type="ARBA" id="ARBA00023239"/>
    </source>
</evidence>
<feature type="binding site" evidence="20">
    <location>
        <position position="270"/>
    </location>
    <ligand>
        <name>Zn(2+)</name>
        <dbReference type="ChEBI" id="CHEBI:29105"/>
        <note>catalytic</note>
    </ligand>
</feature>
<dbReference type="Proteomes" id="UP000292424">
    <property type="component" value="Chromosome"/>
</dbReference>
<dbReference type="GO" id="GO:0008686">
    <property type="term" value="F:3,4-dihydroxy-2-butanone-4-phosphate synthase activity"/>
    <property type="evidence" value="ECO:0007669"/>
    <property type="project" value="UniProtKB-UniRule"/>
</dbReference>
<dbReference type="NCBIfam" id="NF001591">
    <property type="entry name" value="PRK00393.1"/>
    <property type="match status" value="1"/>
</dbReference>
<dbReference type="PIRSF" id="PIRSF001259">
    <property type="entry name" value="RibA"/>
    <property type="match status" value="1"/>
</dbReference>
<dbReference type="SUPFAM" id="SSF55821">
    <property type="entry name" value="YrdC/RibB"/>
    <property type="match status" value="1"/>
</dbReference>
<evidence type="ECO:0000313" key="22">
    <source>
        <dbReference type="EMBL" id="QES89249.1"/>
    </source>
</evidence>
<dbReference type="CDD" id="cd00641">
    <property type="entry name" value="GTP_cyclohydro2"/>
    <property type="match status" value="1"/>
</dbReference>
<dbReference type="FunFam" id="3.90.870.10:FF:000001">
    <property type="entry name" value="Riboflavin biosynthesis protein RibBA"/>
    <property type="match status" value="1"/>
</dbReference>
<evidence type="ECO:0000256" key="3">
    <source>
        <dbReference type="ARBA" id="ARBA00002284"/>
    </source>
</evidence>
<dbReference type="GO" id="GO:0000287">
    <property type="term" value="F:magnesium ion binding"/>
    <property type="evidence" value="ECO:0007669"/>
    <property type="project" value="UniProtKB-UniRule"/>
</dbReference>
<dbReference type="GO" id="GO:0003935">
    <property type="term" value="F:GTP cyclohydrolase II activity"/>
    <property type="evidence" value="ECO:0007669"/>
    <property type="project" value="UniProtKB-UniRule"/>
</dbReference>
<comment type="catalytic activity">
    <reaction evidence="19 20">
        <text>GTP + 4 H2O = 2,5-diamino-6-hydroxy-4-(5-phosphoribosylamino)-pyrimidine + formate + 2 phosphate + 3 H(+)</text>
        <dbReference type="Rhea" id="RHEA:23704"/>
        <dbReference type="ChEBI" id="CHEBI:15377"/>
        <dbReference type="ChEBI" id="CHEBI:15378"/>
        <dbReference type="ChEBI" id="CHEBI:15740"/>
        <dbReference type="ChEBI" id="CHEBI:37565"/>
        <dbReference type="ChEBI" id="CHEBI:43474"/>
        <dbReference type="ChEBI" id="CHEBI:58614"/>
        <dbReference type="EC" id="3.5.4.25"/>
    </reaction>
</comment>
<dbReference type="RefSeq" id="WP_131330195.1">
    <property type="nucleotide sequence ID" value="NZ_CP044016.1"/>
</dbReference>
<evidence type="ECO:0000256" key="14">
    <source>
        <dbReference type="ARBA" id="ARBA00023134"/>
    </source>
</evidence>
<dbReference type="Pfam" id="PF00925">
    <property type="entry name" value="GTP_cyclohydro2"/>
    <property type="match status" value="1"/>
</dbReference>
<protein>
    <recommendedName>
        <fullName evidence="20">Riboflavin biosynthesis protein RibBA</fullName>
    </recommendedName>
    <domain>
        <recommendedName>
            <fullName evidence="20">3,4-dihydroxy-2-butanone 4-phosphate synthase</fullName>
            <shortName evidence="20">DHBP synthase</shortName>
            <ecNumber evidence="20">4.1.99.12</ecNumber>
        </recommendedName>
    </domain>
    <domain>
        <recommendedName>
            <fullName evidence="20">GTP cyclohydrolase-2</fullName>
            <ecNumber evidence="20">3.5.4.25</ecNumber>
        </recommendedName>
        <alternativeName>
            <fullName evidence="20">GTP cyclohydrolase II</fullName>
        </alternativeName>
    </domain>
</protein>
<evidence type="ECO:0000256" key="18">
    <source>
        <dbReference type="ARBA" id="ARBA00043932"/>
    </source>
</evidence>
<proteinExistence type="inferred from homology"/>
<dbReference type="GO" id="GO:0008270">
    <property type="term" value="F:zinc ion binding"/>
    <property type="evidence" value="ECO:0007669"/>
    <property type="project" value="UniProtKB-UniRule"/>
</dbReference>
<evidence type="ECO:0000256" key="1">
    <source>
        <dbReference type="ARBA" id="ARBA00000141"/>
    </source>
</evidence>
<feature type="active site" description="Proton acceptor; for GTP cyclohydrolase activity" evidence="20">
    <location>
        <position position="329"/>
    </location>
</feature>
<dbReference type="GO" id="GO:0030145">
    <property type="term" value="F:manganese ion binding"/>
    <property type="evidence" value="ECO:0007669"/>
    <property type="project" value="UniProtKB-UniRule"/>
</dbReference>
<sequence>MTDSIESAIEDIKKGKLVIVIDDEDRENEGDFITAAANVTPEIINFITKEGRGLVCAPVSEEIADHLDLPLMVSNNTALHATPFTVSIDLLGHGCTTGISAHDRAATIKALIDPNIKASDLGRPGHIFPLRAKETGVLRRSGHTEAAVDLARLAGMPPAGVLVEIMNEDGSMARLPELEVLAKKFDLKIITIKDLIAYRLQNDSLIEELVRVDMPTAYGHFQLVAFKEVNNKAEHLALIKGDINDGAPVLTRVHSSCFTGDILGSLRCDCGDQLHAAMQMVEKEGRGIILYMNQEGRGIGLINKLKAYKLQEEGYDTVEANLALGFAADERDYGVGAQILRYLGATKLRLMSNNPKKRAGLNGYGIEIVETVPIEIAPNEYDQKYLETKRDKMGHHILCGHTH</sequence>
<name>A0A5P2G526_9BACT</name>
<keyword evidence="8 20" id="KW-0686">Riboflavin biosynthesis</keyword>
<feature type="binding site" evidence="20">
    <location>
        <position position="143"/>
    </location>
    <ligand>
        <name>Mg(2+)</name>
        <dbReference type="ChEBI" id="CHEBI:18420"/>
        <label>2</label>
    </ligand>
</feature>
<evidence type="ECO:0000313" key="23">
    <source>
        <dbReference type="Proteomes" id="UP000292424"/>
    </source>
</evidence>
<comment type="cofactor">
    <cofactor evidence="20">
        <name>Mg(2+)</name>
        <dbReference type="ChEBI" id="CHEBI:18420"/>
    </cofactor>
    <cofactor evidence="20">
        <name>Mn(2+)</name>
        <dbReference type="ChEBI" id="CHEBI:29035"/>
    </cofactor>
    <text evidence="20">Binds 2 divalent metal cations per subunit. Magnesium or manganese.</text>
</comment>
<dbReference type="SUPFAM" id="SSF142695">
    <property type="entry name" value="RibA-like"/>
    <property type="match status" value="1"/>
</dbReference>
<feature type="domain" description="GTP cyclohydrolase II" evidence="21">
    <location>
        <begin position="210"/>
        <end position="373"/>
    </location>
</feature>
<dbReference type="EC" id="3.5.4.25" evidence="20"/>
<dbReference type="InterPro" id="IPR000422">
    <property type="entry name" value="DHBP_synthase_RibB"/>
</dbReference>
<feature type="active site" description="Nucleophile; for GTP cyclohydrolase activity" evidence="20">
    <location>
        <position position="331"/>
    </location>
</feature>
<keyword evidence="16 20" id="KW-0456">Lyase</keyword>
<feature type="site" description="Essential for DHBP synthase activity" evidence="20">
    <location>
        <position position="164"/>
    </location>
</feature>
<feature type="binding site" evidence="20">
    <location>
        <position position="357"/>
    </location>
    <ligand>
        <name>GTP</name>
        <dbReference type="ChEBI" id="CHEBI:37565"/>
    </ligand>
</feature>
<dbReference type="InterPro" id="IPR016299">
    <property type="entry name" value="Riboflavin_synth_RibBA"/>
</dbReference>
<dbReference type="Gene3D" id="3.40.50.10990">
    <property type="entry name" value="GTP cyclohydrolase II"/>
    <property type="match status" value="1"/>
</dbReference>
<keyword evidence="9 20" id="KW-0479">Metal-binding</keyword>
<dbReference type="Gene3D" id="3.90.870.10">
    <property type="entry name" value="DHBP synthase"/>
    <property type="match status" value="1"/>
</dbReference>
<keyword evidence="17 20" id="KW-0511">Multifunctional enzyme</keyword>
<evidence type="ECO:0000256" key="19">
    <source>
        <dbReference type="ARBA" id="ARBA00049295"/>
    </source>
</evidence>
<dbReference type="PANTHER" id="PTHR21327:SF18">
    <property type="entry name" value="3,4-DIHYDROXY-2-BUTANONE 4-PHOSPHATE SYNTHASE"/>
    <property type="match status" value="1"/>
</dbReference>
<comment type="function">
    <text evidence="3 20">Catalyzes the conversion of D-ribulose 5-phosphate to formate and 3,4-dihydroxy-2-butanone 4-phosphate.</text>
</comment>
<reference evidence="22 23" key="1">
    <citation type="submission" date="2019-09" db="EMBL/GenBank/DDBJ databases">
        <title>Complete genome sequence of Arachidicoccus sp. B3-10 isolated from apple orchard soil.</title>
        <authorList>
            <person name="Kim H.S."/>
            <person name="Han K.-I."/>
            <person name="Suh M.K."/>
            <person name="Lee K.C."/>
            <person name="Eom M.K."/>
            <person name="Kim J.-S."/>
            <person name="Kang S.W."/>
            <person name="Sin Y."/>
            <person name="Lee J.-S."/>
        </authorList>
    </citation>
    <scope>NUCLEOTIDE SEQUENCE [LARGE SCALE GENOMIC DNA]</scope>
    <source>
        <strain evidence="22 23">B3-10</strain>
    </source>
</reference>
<evidence type="ECO:0000256" key="4">
    <source>
        <dbReference type="ARBA" id="ARBA00004853"/>
    </source>
</evidence>
<evidence type="ECO:0000259" key="21">
    <source>
        <dbReference type="Pfam" id="PF00925"/>
    </source>
</evidence>
<evidence type="ECO:0000256" key="2">
    <source>
        <dbReference type="ARBA" id="ARBA00001936"/>
    </source>
</evidence>
<feature type="binding site" evidence="20">
    <location>
        <position position="27"/>
    </location>
    <ligand>
        <name>Mg(2+)</name>
        <dbReference type="ChEBI" id="CHEBI:18420"/>
        <label>1</label>
    </ligand>
</feature>
<keyword evidence="10 20" id="KW-0547">Nucleotide-binding</keyword>
<feature type="region of interest" description="DHBP synthase" evidence="20">
    <location>
        <begin position="1"/>
        <end position="201"/>
    </location>
</feature>
<dbReference type="GO" id="GO:0005829">
    <property type="term" value="C:cytosol"/>
    <property type="evidence" value="ECO:0007669"/>
    <property type="project" value="TreeGrafter"/>
</dbReference>
<dbReference type="InterPro" id="IPR036144">
    <property type="entry name" value="RibA-like_sf"/>
</dbReference>
<evidence type="ECO:0000256" key="20">
    <source>
        <dbReference type="HAMAP-Rule" id="MF_01283"/>
    </source>
</evidence>
<dbReference type="OrthoDB" id="9793111at2"/>
<evidence type="ECO:0000256" key="5">
    <source>
        <dbReference type="ARBA" id="ARBA00004904"/>
    </source>
</evidence>
<dbReference type="UniPathway" id="UPA00275">
    <property type="reaction ID" value="UER00399"/>
</dbReference>
<dbReference type="InterPro" id="IPR017945">
    <property type="entry name" value="DHBP_synth_RibB-like_a/b_dom"/>
</dbReference>
<comment type="catalytic activity">
    <reaction evidence="1 20">
        <text>D-ribulose 5-phosphate = (2S)-2-hydroxy-3-oxobutyl phosphate + formate + H(+)</text>
        <dbReference type="Rhea" id="RHEA:18457"/>
        <dbReference type="ChEBI" id="CHEBI:15378"/>
        <dbReference type="ChEBI" id="CHEBI:15740"/>
        <dbReference type="ChEBI" id="CHEBI:58121"/>
        <dbReference type="ChEBI" id="CHEBI:58830"/>
        <dbReference type="EC" id="4.1.99.12"/>
    </reaction>
</comment>
<keyword evidence="14 20" id="KW-0342">GTP-binding</keyword>
<keyword evidence="12 20" id="KW-0862">Zinc</keyword>
<comment type="pathway">
    <text evidence="5 20">Cofactor biosynthesis; riboflavin biosynthesis; 2-hydroxy-3-oxobutyl phosphate from D-ribulose 5-phosphate: step 1/1.</text>
</comment>
<evidence type="ECO:0000256" key="17">
    <source>
        <dbReference type="ARBA" id="ARBA00023268"/>
    </source>
</evidence>
<feature type="region of interest" description="GTP cyclohydrolase II" evidence="20">
    <location>
        <begin position="202"/>
        <end position="403"/>
    </location>
</feature>
<comment type="pathway">
    <text evidence="4 20">Cofactor biosynthesis; riboflavin biosynthesis; 5-amino-6-(D-ribitylamino)uracil from GTP: step 1/4.</text>
</comment>
<dbReference type="KEGG" id="arac:E0W69_011445"/>
<dbReference type="NCBIfam" id="TIGR00506">
    <property type="entry name" value="ribB"/>
    <property type="match status" value="1"/>
</dbReference>
<feature type="binding site" evidence="20">
    <location>
        <begin position="295"/>
        <end position="297"/>
    </location>
    <ligand>
        <name>GTP</name>
        <dbReference type="ChEBI" id="CHEBI:37565"/>
    </ligand>
</feature>
<evidence type="ECO:0000256" key="10">
    <source>
        <dbReference type="ARBA" id="ARBA00022741"/>
    </source>
</evidence>
<feature type="binding site" evidence="20">
    <location>
        <position position="257"/>
    </location>
    <ligand>
        <name>Zn(2+)</name>
        <dbReference type="ChEBI" id="CHEBI:29105"/>
        <note>catalytic</note>
    </ligand>
</feature>
<dbReference type="EMBL" id="CP044016">
    <property type="protein sequence ID" value="QES89249.1"/>
    <property type="molecule type" value="Genomic_DNA"/>
</dbReference>
<comment type="cofactor">
    <cofactor evidence="20">
        <name>Zn(2+)</name>
        <dbReference type="ChEBI" id="CHEBI:29105"/>
    </cofactor>
    <text evidence="20">Binds 1 zinc ion per subunit.</text>
</comment>
<dbReference type="PANTHER" id="PTHR21327">
    <property type="entry name" value="GTP CYCLOHYDROLASE II-RELATED"/>
    <property type="match status" value="1"/>
</dbReference>
<keyword evidence="15 20" id="KW-0464">Manganese</keyword>
<evidence type="ECO:0000256" key="6">
    <source>
        <dbReference type="ARBA" id="ARBA00005520"/>
    </source>
</evidence>
<dbReference type="EC" id="4.1.99.12" evidence="20"/>
<dbReference type="InterPro" id="IPR000926">
    <property type="entry name" value="RibA"/>
</dbReference>
<feature type="binding site" evidence="20">
    <location>
        <position position="273"/>
    </location>
    <ligand>
        <name>GTP</name>
        <dbReference type="ChEBI" id="CHEBI:37565"/>
    </ligand>
</feature>
<dbReference type="AlphaFoldDB" id="A0A5P2G526"/>
<evidence type="ECO:0000256" key="9">
    <source>
        <dbReference type="ARBA" id="ARBA00022723"/>
    </source>
</evidence>
<feature type="binding site" evidence="20">
    <location>
        <position position="352"/>
    </location>
    <ligand>
        <name>GTP</name>
        <dbReference type="ChEBI" id="CHEBI:37565"/>
    </ligand>
</feature>
<feature type="binding site" evidence="20">
    <location>
        <position position="268"/>
    </location>
    <ligand>
        <name>Zn(2+)</name>
        <dbReference type="ChEBI" id="CHEBI:29105"/>
        <note>catalytic</note>
    </ligand>
</feature>
<evidence type="ECO:0000256" key="13">
    <source>
        <dbReference type="ARBA" id="ARBA00022842"/>
    </source>
</evidence>